<reference evidence="1 2" key="1">
    <citation type="submission" date="2018-11" db="EMBL/GenBank/DDBJ databases">
        <title>The genome draft of YIM 96095.</title>
        <authorList>
            <person name="Tang S.-K."/>
            <person name="Chunyu W.-X."/>
            <person name="Feng Y.-Z."/>
        </authorList>
    </citation>
    <scope>NUCLEOTIDE SEQUENCE [LARGE SCALE GENOMIC DNA]</scope>
    <source>
        <strain evidence="1 2">YIM 96095</strain>
    </source>
</reference>
<sequence length="85" mass="9681">MLHIYPAHDLKRVTARLHGEFGTLPHPRVERCVTDAWRCAEHLGFEVTIALVERIARERLQAMIKAEPPSAKVIPPRLGEHDRLG</sequence>
<keyword evidence="2" id="KW-1185">Reference proteome</keyword>
<accession>A0A3N0EHP6</accession>
<gene>
    <name evidence="1" type="ORF">EFW17_00890</name>
</gene>
<dbReference type="Proteomes" id="UP000269198">
    <property type="component" value="Unassembled WGS sequence"/>
</dbReference>
<dbReference type="OrthoDB" id="3483344at2"/>
<evidence type="ECO:0000313" key="1">
    <source>
        <dbReference type="EMBL" id="RNL87410.1"/>
    </source>
</evidence>
<dbReference type="Gene3D" id="1.10.8.1060">
    <property type="entry name" value="Corynebacterium glutamicum thioredoxin-dependent arsenate reductase, N-terminal domain"/>
    <property type="match status" value="1"/>
</dbReference>
<protein>
    <submittedName>
        <fullName evidence="1">Uncharacterized protein</fullName>
    </submittedName>
</protein>
<dbReference type="AlphaFoldDB" id="A0A3N0EHP6"/>
<proteinExistence type="predicted"/>
<comment type="caution">
    <text evidence="1">The sequence shown here is derived from an EMBL/GenBank/DDBJ whole genome shotgun (WGS) entry which is preliminary data.</text>
</comment>
<name>A0A3N0EHP6_9ACTN</name>
<dbReference type="EMBL" id="RJMB01000001">
    <property type="protein sequence ID" value="RNL87410.1"/>
    <property type="molecule type" value="Genomic_DNA"/>
</dbReference>
<organism evidence="1 2">
    <name type="scientific">Halostreptopolyspora alba</name>
    <dbReference type="NCBI Taxonomy" id="2487137"/>
    <lineage>
        <taxon>Bacteria</taxon>
        <taxon>Bacillati</taxon>
        <taxon>Actinomycetota</taxon>
        <taxon>Actinomycetes</taxon>
        <taxon>Streptosporangiales</taxon>
        <taxon>Nocardiopsidaceae</taxon>
        <taxon>Halostreptopolyspora</taxon>
    </lineage>
</organism>
<dbReference type="RefSeq" id="WP_123199275.1">
    <property type="nucleotide sequence ID" value="NZ_RJMB01000001.1"/>
</dbReference>
<evidence type="ECO:0000313" key="2">
    <source>
        <dbReference type="Proteomes" id="UP000269198"/>
    </source>
</evidence>